<dbReference type="Pfam" id="PF03441">
    <property type="entry name" value="FAD_binding_7"/>
    <property type="match status" value="1"/>
</dbReference>
<protein>
    <recommendedName>
        <fullName evidence="5">Photolyase/cryptochrome alpha/beta domain-containing protein</fullName>
    </recommendedName>
</protein>
<dbReference type="InterPro" id="IPR014729">
    <property type="entry name" value="Rossmann-like_a/b/a_fold"/>
</dbReference>
<dbReference type="PANTHER" id="PTHR11455:SF9">
    <property type="entry name" value="CRYPTOCHROME CIRCADIAN CLOCK 5 ISOFORM X1"/>
    <property type="match status" value="1"/>
</dbReference>
<evidence type="ECO:0000313" key="6">
    <source>
        <dbReference type="EMBL" id="QHS87402.1"/>
    </source>
</evidence>
<dbReference type="Pfam" id="PF00875">
    <property type="entry name" value="DNA_photolyase"/>
    <property type="match status" value="1"/>
</dbReference>
<dbReference type="PRINTS" id="PR00147">
    <property type="entry name" value="DNAPHOTLYASE"/>
</dbReference>
<dbReference type="AlphaFoldDB" id="A0A6C0B5S2"/>
<evidence type="ECO:0000259" key="5">
    <source>
        <dbReference type="PROSITE" id="PS51645"/>
    </source>
</evidence>
<dbReference type="InterPro" id="IPR036134">
    <property type="entry name" value="Crypto/Photolyase_FAD-like_sf"/>
</dbReference>
<dbReference type="PROSITE" id="PS00394">
    <property type="entry name" value="DNA_PHOTOLYASES_1_1"/>
    <property type="match status" value="1"/>
</dbReference>
<comment type="cofactor">
    <cofactor evidence="1">
        <name>FAD</name>
        <dbReference type="ChEBI" id="CHEBI:57692"/>
    </cofactor>
</comment>
<evidence type="ECO:0000256" key="1">
    <source>
        <dbReference type="ARBA" id="ARBA00001974"/>
    </source>
</evidence>
<dbReference type="PROSITE" id="PS51645">
    <property type="entry name" value="PHR_CRY_ALPHA_BETA"/>
    <property type="match status" value="1"/>
</dbReference>
<keyword evidence="2" id="KW-0285">Flavoprotein</keyword>
<feature type="domain" description="Photolyase/cryptochrome alpha/beta" evidence="5">
    <location>
        <begin position="1"/>
        <end position="129"/>
    </location>
</feature>
<organism evidence="6">
    <name type="scientific">viral metagenome</name>
    <dbReference type="NCBI Taxonomy" id="1070528"/>
    <lineage>
        <taxon>unclassified sequences</taxon>
        <taxon>metagenomes</taxon>
        <taxon>organismal metagenomes</taxon>
    </lineage>
</organism>
<evidence type="ECO:0000256" key="3">
    <source>
        <dbReference type="ARBA" id="ARBA00022827"/>
    </source>
</evidence>
<accession>A0A6C0B5S2</accession>
<dbReference type="Gene3D" id="3.40.50.620">
    <property type="entry name" value="HUPs"/>
    <property type="match status" value="1"/>
</dbReference>
<dbReference type="Gene3D" id="1.25.40.80">
    <property type="match status" value="1"/>
</dbReference>
<sequence>MAGIFLFHRDFRIIDNVGFSAATRECSKLYPIFIFTPSQVTDENKYKSTNAIQFMIEALDDLDSQLQKHNSKCHCFYGDTTTIIRDLVKKLDIKTVFFNRDYTPFAVKRTAELTEQCGCECKTYSDYYLVEPGTLVNGSGEPYRKFTPFYKKALASRIKTDAALSPRFSVLDKIPDTMEHRILLKDAYFRFTGSNLNPDILGIGCRAEALARLTRIPQKYDATHNTLSVSTTELSPYIKFGCVSIREVYRSIQNTAIRRQLLWRDFYAHVLFAHPHLGKPLDPKYERIAWDNNRTHFAAWCAGKTGFPVVDACMRQLNTSGYMHNRGRLIVASFLVKTLLIDWRWGEKYFATHLVDYDVASNHGNWLWIAGGGADSQEYFRIFNPWSQSEQNDPDAVYIKRWIPELADVPTREIHAPNPDNYLKPIVDYAEQKTHVLAEYKKIFA</sequence>
<name>A0A6C0B5S2_9ZZZZ</name>
<dbReference type="EMBL" id="MN739081">
    <property type="protein sequence ID" value="QHS87402.1"/>
    <property type="molecule type" value="Genomic_DNA"/>
</dbReference>
<dbReference type="InterPro" id="IPR018394">
    <property type="entry name" value="DNA_photolyase_1_CS_C"/>
</dbReference>
<reference evidence="6" key="1">
    <citation type="journal article" date="2020" name="Nature">
        <title>Giant virus diversity and host interactions through global metagenomics.</title>
        <authorList>
            <person name="Schulz F."/>
            <person name="Roux S."/>
            <person name="Paez-Espino D."/>
            <person name="Jungbluth S."/>
            <person name="Walsh D.A."/>
            <person name="Denef V.J."/>
            <person name="McMahon K.D."/>
            <person name="Konstantinidis K.T."/>
            <person name="Eloe-Fadrosh E.A."/>
            <person name="Kyrpides N.C."/>
            <person name="Woyke T."/>
        </authorList>
    </citation>
    <scope>NUCLEOTIDE SEQUENCE</scope>
    <source>
        <strain evidence="6">GVMAG-M-3300010157-4</strain>
    </source>
</reference>
<dbReference type="InterPro" id="IPR002081">
    <property type="entry name" value="Cryptochrome/DNA_photolyase_1"/>
</dbReference>
<dbReference type="GO" id="GO:0006950">
    <property type="term" value="P:response to stress"/>
    <property type="evidence" value="ECO:0007669"/>
    <property type="project" value="UniProtKB-ARBA"/>
</dbReference>
<dbReference type="GO" id="GO:0003677">
    <property type="term" value="F:DNA binding"/>
    <property type="evidence" value="ECO:0007669"/>
    <property type="project" value="TreeGrafter"/>
</dbReference>
<dbReference type="Gene3D" id="1.10.579.10">
    <property type="entry name" value="DNA Cyclobutane Dipyrimidine Photolyase, subunit A, domain 3"/>
    <property type="match status" value="1"/>
</dbReference>
<dbReference type="GO" id="GO:0003904">
    <property type="term" value="F:deoxyribodipyrimidine photo-lyase activity"/>
    <property type="evidence" value="ECO:0007669"/>
    <property type="project" value="TreeGrafter"/>
</dbReference>
<dbReference type="InterPro" id="IPR005101">
    <property type="entry name" value="Cryptochr/Photolyase_FAD-bd"/>
</dbReference>
<proteinExistence type="predicted"/>
<keyword evidence="4" id="KW-0157">Chromophore</keyword>
<dbReference type="PANTHER" id="PTHR11455">
    <property type="entry name" value="CRYPTOCHROME"/>
    <property type="match status" value="1"/>
</dbReference>
<dbReference type="SUPFAM" id="SSF52425">
    <property type="entry name" value="Cryptochrome/photolyase, N-terminal domain"/>
    <property type="match status" value="1"/>
</dbReference>
<dbReference type="GO" id="GO:0006139">
    <property type="term" value="P:nucleobase-containing compound metabolic process"/>
    <property type="evidence" value="ECO:0007669"/>
    <property type="project" value="UniProtKB-ARBA"/>
</dbReference>
<evidence type="ECO:0000256" key="4">
    <source>
        <dbReference type="ARBA" id="ARBA00022991"/>
    </source>
</evidence>
<dbReference type="InterPro" id="IPR006050">
    <property type="entry name" value="DNA_photolyase_N"/>
</dbReference>
<keyword evidence="3" id="KW-0274">FAD</keyword>
<dbReference type="SUPFAM" id="SSF48173">
    <property type="entry name" value="Cryptochrome/photolyase FAD-binding domain"/>
    <property type="match status" value="1"/>
</dbReference>
<dbReference type="InterPro" id="IPR036155">
    <property type="entry name" value="Crypto/Photolyase_N_sf"/>
</dbReference>
<dbReference type="PROSITE" id="PS00691">
    <property type="entry name" value="DNA_PHOTOLYASES_1_2"/>
    <property type="match status" value="1"/>
</dbReference>
<evidence type="ECO:0000256" key="2">
    <source>
        <dbReference type="ARBA" id="ARBA00022630"/>
    </source>
</evidence>
<dbReference type="GO" id="GO:0071949">
    <property type="term" value="F:FAD binding"/>
    <property type="evidence" value="ECO:0007669"/>
    <property type="project" value="TreeGrafter"/>
</dbReference>